<accession>A0ABY6V1H7</accession>
<keyword evidence="2" id="KW-1185">Reference proteome</keyword>
<evidence type="ECO:0000313" key="1">
    <source>
        <dbReference type="EMBL" id="VUC37568.1"/>
    </source>
</evidence>
<comment type="caution">
    <text evidence="1">The sequence shown here is derived from an EMBL/GenBank/DDBJ whole genome shotgun (WGS) entry which is preliminary data.</text>
</comment>
<organism evidence="1 2">
    <name type="scientific">Bionectria ochroleuca</name>
    <name type="common">Gliocladium roseum</name>
    <dbReference type="NCBI Taxonomy" id="29856"/>
    <lineage>
        <taxon>Eukaryota</taxon>
        <taxon>Fungi</taxon>
        <taxon>Dikarya</taxon>
        <taxon>Ascomycota</taxon>
        <taxon>Pezizomycotina</taxon>
        <taxon>Sordariomycetes</taxon>
        <taxon>Hypocreomycetidae</taxon>
        <taxon>Hypocreales</taxon>
        <taxon>Bionectriaceae</taxon>
        <taxon>Clonostachys</taxon>
    </lineage>
</organism>
<reference evidence="1 2" key="1">
    <citation type="submission" date="2019-06" db="EMBL/GenBank/DDBJ databases">
        <authorList>
            <person name="Broberg M."/>
        </authorList>
    </citation>
    <scope>NUCLEOTIDE SEQUENCE [LARGE SCALE GENOMIC DNA]</scope>
</reference>
<sequence length="138" mass="15541">MYRQERDAVAQSDDHISWAFTRALALRMKDRPAAIQVIRSARDADVCRDLALDEAIRTRRVGMISELLQNLPSSGDPRDRVVLYKDRATLNVAAECGDVGILPDFVKPATLIFSLCPRYCSLISLPLWDFPATLLENH</sequence>
<name>A0ABY6V1H7_BIOOC</name>
<proteinExistence type="predicted"/>
<evidence type="ECO:0000313" key="2">
    <source>
        <dbReference type="Proteomes" id="UP000766486"/>
    </source>
</evidence>
<gene>
    <name evidence="1" type="ORF">CLO192961_LOCUS476168</name>
</gene>
<dbReference type="Proteomes" id="UP000766486">
    <property type="component" value="Unassembled WGS sequence"/>
</dbReference>
<dbReference type="EMBL" id="CABFNS010001012">
    <property type="protein sequence ID" value="VUC37568.1"/>
    <property type="molecule type" value="Genomic_DNA"/>
</dbReference>
<protein>
    <submittedName>
        <fullName evidence="1">Uncharacterized protein</fullName>
    </submittedName>
</protein>